<dbReference type="Proteomes" id="UP000229342">
    <property type="component" value="Unassembled WGS sequence"/>
</dbReference>
<dbReference type="EMBL" id="PCVG01000049">
    <property type="protein sequence ID" value="PIQ68476.1"/>
    <property type="molecule type" value="Genomic_DNA"/>
</dbReference>
<name>A0A2H0KB53_9BACT</name>
<evidence type="ECO:0000313" key="2">
    <source>
        <dbReference type="EMBL" id="PIQ68476.1"/>
    </source>
</evidence>
<feature type="compositionally biased region" description="Basic and acidic residues" evidence="1">
    <location>
        <begin position="17"/>
        <end position="32"/>
    </location>
</feature>
<evidence type="ECO:0000256" key="1">
    <source>
        <dbReference type="SAM" id="MobiDB-lite"/>
    </source>
</evidence>
<organism evidence="2 3">
    <name type="scientific">Candidatus Taylorbacteria bacterium CG11_big_fil_rev_8_21_14_0_20_46_11</name>
    <dbReference type="NCBI Taxonomy" id="1975025"/>
    <lineage>
        <taxon>Bacteria</taxon>
        <taxon>Candidatus Tayloriibacteriota</taxon>
    </lineage>
</organism>
<evidence type="ECO:0000313" key="3">
    <source>
        <dbReference type="Proteomes" id="UP000229342"/>
    </source>
</evidence>
<proteinExistence type="predicted"/>
<feature type="region of interest" description="Disordered" evidence="1">
    <location>
        <begin position="17"/>
        <end position="36"/>
    </location>
</feature>
<comment type="caution">
    <text evidence="2">The sequence shown here is derived from an EMBL/GenBank/DDBJ whole genome shotgun (WGS) entry which is preliminary data.</text>
</comment>
<protein>
    <submittedName>
        <fullName evidence="2">Uncharacterized protein</fullName>
    </submittedName>
</protein>
<reference evidence="2 3" key="1">
    <citation type="submission" date="2017-09" db="EMBL/GenBank/DDBJ databases">
        <title>Depth-based differentiation of microbial function through sediment-hosted aquifers and enrichment of novel symbionts in the deep terrestrial subsurface.</title>
        <authorList>
            <person name="Probst A.J."/>
            <person name="Ladd B."/>
            <person name="Jarett J.K."/>
            <person name="Geller-Mcgrath D.E."/>
            <person name="Sieber C.M."/>
            <person name="Emerson J.B."/>
            <person name="Anantharaman K."/>
            <person name="Thomas B.C."/>
            <person name="Malmstrom R."/>
            <person name="Stieglmeier M."/>
            <person name="Klingl A."/>
            <person name="Woyke T."/>
            <person name="Ryan C.M."/>
            <person name="Banfield J.F."/>
        </authorList>
    </citation>
    <scope>NUCLEOTIDE SEQUENCE [LARGE SCALE GENOMIC DNA]</scope>
    <source>
        <strain evidence="2">CG11_big_fil_rev_8_21_14_0_20_46_11</strain>
    </source>
</reference>
<gene>
    <name evidence="2" type="ORF">COV91_03950</name>
</gene>
<sequence>MKMTMVSARVVQMLGEKADEKKTFEPPKEPVNKGKTPAFADAHPIWLALLNDFRTFDWAEEYKYPTVILSQMKQLLAEHQEG</sequence>
<accession>A0A2H0KB53</accession>
<dbReference type="AlphaFoldDB" id="A0A2H0KB53"/>